<dbReference type="InterPro" id="IPR005887">
    <property type="entry name" value="GH92_a_mannosidase_put"/>
</dbReference>
<dbReference type="InterPro" id="IPR050883">
    <property type="entry name" value="PNGase"/>
</dbReference>
<sequence>MLHTIDTRHGTANQHSYSNGNTLPFTGVPFASNYFCVQTNGDNGSWWFHPEDRVFQGFRLTHQPSPWMGDFSHLVIAPISGNVTKTESYFNQSSYRPEEATFQPHYLKAYTERHRILNELTGFTYGGHFKFTYERKNETPGFFIRSVGPSSFKKEGNLITGYISNFAGSEDKDLKMYIALSISEDVTSWQISEKDEMKTLSENDVSLTDPSLYLTFKTENKIKEVEMILATSFISPEQAELNLSREVNKTFKEHKDEAADKWLNYLNRIEVEDKNQKNVDLFYQMMYRSFLFPQTWHEIDENNEKVHYDTLSKTVKSGPYYTNNGFWDTCRTIYPLYSLIATDEYEDMLEGFYNAYQNSGYLPKWLSPDERGLMPGTLIDAVIADAAVKGIASEKMPNFLEAMIKAATTNSGKDNYGRQGTKDYLKYGYVPSHYHESVNHTQDYAYSDFCISRVADVLNDTPTKVEYEKQSLNYRNLVDTEFGVLRAKDADGTPKTPFNPYAWGCDYAEGSAYQNSFAAFHDYQGLIKAHGGKEKFTEIMTELCNSYPIFDVDGYGFEIHEMSEMAAIDFGQIAISNQPSFHLPHLFNYVGQLSTTQHILKELMTRAFELGFRGYPGDEDNGSMSAWFIFNSLGMYPVTPGSGEYSIGVPLFDKVTVHLANGKDLTIRGNNNVPQYHYSKEIRVNGEKHNPLFFKHADLMKGAEVEFDLCLVPPVVKYGEEDLPYSLTK</sequence>
<dbReference type="NCBIfam" id="TIGR01180">
    <property type="entry name" value="aman2_put"/>
    <property type="match status" value="1"/>
</dbReference>
<dbReference type="GO" id="GO:0006516">
    <property type="term" value="P:glycoprotein catabolic process"/>
    <property type="evidence" value="ECO:0007669"/>
    <property type="project" value="TreeGrafter"/>
</dbReference>
<dbReference type="InterPro" id="IPR008928">
    <property type="entry name" value="6-hairpin_glycosidase_sf"/>
</dbReference>
<dbReference type="PANTHER" id="PTHR12143:SF43">
    <property type="entry name" value="PUTATIVE-RELATED"/>
    <property type="match status" value="1"/>
</dbReference>
<evidence type="ECO:0000313" key="3">
    <source>
        <dbReference type="EMBL" id="SLM87167.1"/>
    </source>
</evidence>
<dbReference type="GO" id="GO:0005829">
    <property type="term" value="C:cytosol"/>
    <property type="evidence" value="ECO:0007669"/>
    <property type="project" value="TreeGrafter"/>
</dbReference>
<dbReference type="InterPro" id="IPR014718">
    <property type="entry name" value="GH-type_carb-bd"/>
</dbReference>
<proteinExistence type="predicted"/>
<dbReference type="Pfam" id="PF07971">
    <property type="entry name" value="Glyco_hydro_92"/>
    <property type="match status" value="1"/>
</dbReference>
<evidence type="ECO:0000259" key="2">
    <source>
        <dbReference type="Pfam" id="PF17678"/>
    </source>
</evidence>
<feature type="domain" description="Glycosyl hydrolase family 92" evidence="1">
    <location>
        <begin position="238"/>
        <end position="709"/>
    </location>
</feature>
<dbReference type="InterPro" id="IPR041371">
    <property type="entry name" value="GH92_N"/>
</dbReference>
<name>A0A1X6WSC0_9ENTE</name>
<organism evidence="3 4">
    <name type="scientific">Vagococcus fluvialis bH819</name>
    <dbReference type="NCBI Taxonomy" id="1255619"/>
    <lineage>
        <taxon>Bacteria</taxon>
        <taxon>Bacillati</taxon>
        <taxon>Bacillota</taxon>
        <taxon>Bacilli</taxon>
        <taxon>Lactobacillales</taxon>
        <taxon>Enterococcaceae</taxon>
        <taxon>Vagococcus</taxon>
    </lineage>
</organism>
<evidence type="ECO:0000313" key="4">
    <source>
        <dbReference type="Proteomes" id="UP000195918"/>
    </source>
</evidence>
<gene>
    <name evidence="3" type="ORF">FM121_13795</name>
</gene>
<dbReference type="InterPro" id="IPR012939">
    <property type="entry name" value="Glyco_hydro_92"/>
</dbReference>
<dbReference type="Gene3D" id="1.20.1050.60">
    <property type="entry name" value="alpha-1,2-mannosidase"/>
    <property type="match status" value="1"/>
</dbReference>
<dbReference type="GO" id="GO:0005975">
    <property type="term" value="P:carbohydrate metabolic process"/>
    <property type="evidence" value="ECO:0007669"/>
    <property type="project" value="InterPro"/>
</dbReference>
<dbReference type="GO" id="GO:0030246">
    <property type="term" value="F:carbohydrate binding"/>
    <property type="evidence" value="ECO:0007669"/>
    <property type="project" value="InterPro"/>
</dbReference>
<dbReference type="OrthoDB" id="9804511at2"/>
<dbReference type="Pfam" id="PF17678">
    <property type="entry name" value="Glyco_hydro_92N"/>
    <property type="match status" value="1"/>
</dbReference>
<dbReference type="EMBL" id="FWFD01000020">
    <property type="protein sequence ID" value="SLM87167.1"/>
    <property type="molecule type" value="Genomic_DNA"/>
</dbReference>
<keyword evidence="4" id="KW-1185">Reference proteome</keyword>
<dbReference type="AlphaFoldDB" id="A0A1X6WSC0"/>
<feature type="domain" description="Glycosyl hydrolase family 92 N-terminal" evidence="2">
    <location>
        <begin position="5"/>
        <end position="232"/>
    </location>
</feature>
<dbReference type="Gene3D" id="1.20.1610.10">
    <property type="entry name" value="alpha-1,2-mannosidases domains"/>
    <property type="match status" value="1"/>
</dbReference>
<dbReference type="Proteomes" id="UP000195918">
    <property type="component" value="Unassembled WGS sequence"/>
</dbReference>
<dbReference type="SUPFAM" id="SSF48208">
    <property type="entry name" value="Six-hairpin glycosidases"/>
    <property type="match status" value="1"/>
</dbReference>
<dbReference type="FunFam" id="3.30.2080.10:FF:000001">
    <property type="entry name" value="Alpha-1,2-mannosidase subfamily"/>
    <property type="match status" value="1"/>
</dbReference>
<reference evidence="4" key="1">
    <citation type="submission" date="2017-02" db="EMBL/GenBank/DDBJ databases">
        <authorList>
            <person name="Dridi B."/>
        </authorList>
    </citation>
    <scope>NUCLEOTIDE SEQUENCE [LARGE SCALE GENOMIC DNA]</scope>
    <source>
        <strain evidence="4">bH819</strain>
    </source>
</reference>
<evidence type="ECO:0000259" key="1">
    <source>
        <dbReference type="Pfam" id="PF07971"/>
    </source>
</evidence>
<dbReference type="PANTHER" id="PTHR12143">
    <property type="entry name" value="PEPTIDE N-GLYCANASE PNGASE -RELATED"/>
    <property type="match status" value="1"/>
</dbReference>
<dbReference type="Gene3D" id="2.70.98.10">
    <property type="match status" value="1"/>
</dbReference>
<accession>A0A1X6WSC0</accession>
<protein>
    <submittedName>
        <fullName evidence="3">Alpha-1,2-mannosidase</fullName>
    </submittedName>
</protein>
<dbReference type="Gene3D" id="3.30.2080.10">
    <property type="entry name" value="GH92 mannosidase domain"/>
    <property type="match status" value="1"/>
</dbReference>
<dbReference type="GO" id="GO:0000224">
    <property type="term" value="F:peptide-N4-(N-acetyl-beta-glucosaminyl)asparagine amidase activity"/>
    <property type="evidence" value="ECO:0007669"/>
    <property type="project" value="TreeGrafter"/>
</dbReference>